<keyword evidence="8" id="KW-0472">Membrane</keyword>
<sequence length="470" mass="52779">MAMIFIAIAVSGFVFTLWQSAQQTVSQQTALLSKNCEQLQTDIQQLFPRNEQKQVRVGNPDLLQQQINRVTANLPGVEGGFWHIHTNFFGYAFPTYLGSDIKTDVPNAEKTLLSSLSQRALEQDQLVEAVQRNADSALIAVACPITTHEGLSAWLMQRASLVPVHNTITIGVLFVLLGVLAIIMLAQTIKFERRWYLERDRLVKQGEDESKPVPVTSDINEIQPLLMLLYQARQKNINLERNITALEAKLSRNQELSHIARLSSSLARDLVLRVEQWKLSVQQLLSEKQSIDNDQLDVLLEDLQRIENLVVGFENLDTRNPGRDGNETLTLQPWLEQIITFHQQRTANDGQTLTAICPEPLTLTSNSLLVRFALDTLIAHALNFGPNKGEVLIKASGDEHEVVIEVIDEFEGLSSQDERRLFRQDDVLPQHYGNGLKLARDAVQAIGGDVSYQSDGANSRFIMQIPMTSE</sequence>
<evidence type="ECO:0000256" key="4">
    <source>
        <dbReference type="ARBA" id="ARBA00022679"/>
    </source>
</evidence>
<dbReference type="EC" id="2.7.13.3" evidence="2"/>
<keyword evidence="4" id="KW-0808">Transferase</keyword>
<feature type="chain" id="PRO_5041656039" description="histidine kinase" evidence="9">
    <location>
        <begin position="22"/>
        <end position="470"/>
    </location>
</feature>
<dbReference type="InterPro" id="IPR005467">
    <property type="entry name" value="His_kinase_dom"/>
</dbReference>
<dbReference type="GO" id="GO:0004673">
    <property type="term" value="F:protein histidine kinase activity"/>
    <property type="evidence" value="ECO:0007669"/>
    <property type="project" value="UniProtKB-EC"/>
</dbReference>
<feature type="coiled-coil region" evidence="7">
    <location>
        <begin position="229"/>
        <end position="256"/>
    </location>
</feature>
<keyword evidence="9" id="KW-0732">Signal</keyword>
<dbReference type="AlphaFoldDB" id="A0AA94EEH7"/>
<accession>A0AA94EEH7</accession>
<name>A0AA94EEH7_9GAMM</name>
<dbReference type="GO" id="GO:0000160">
    <property type="term" value="P:phosphorelay signal transduction system"/>
    <property type="evidence" value="ECO:0007669"/>
    <property type="project" value="UniProtKB-KW"/>
</dbReference>
<evidence type="ECO:0000256" key="9">
    <source>
        <dbReference type="SAM" id="SignalP"/>
    </source>
</evidence>
<dbReference type="EMBL" id="PIPS01000003">
    <property type="protein sequence ID" value="RUO42421.1"/>
    <property type="molecule type" value="Genomic_DNA"/>
</dbReference>
<dbReference type="Gene3D" id="3.30.565.10">
    <property type="entry name" value="Histidine kinase-like ATPase, C-terminal domain"/>
    <property type="match status" value="1"/>
</dbReference>
<dbReference type="PANTHER" id="PTHR44936:SF9">
    <property type="entry name" value="SENSOR PROTEIN CREC"/>
    <property type="match status" value="1"/>
</dbReference>
<dbReference type="RefSeq" id="WP_126820148.1">
    <property type="nucleotide sequence ID" value="NZ_PIPS01000003.1"/>
</dbReference>
<dbReference type="SUPFAM" id="SSF55874">
    <property type="entry name" value="ATPase domain of HSP90 chaperone/DNA topoisomerase II/histidine kinase"/>
    <property type="match status" value="1"/>
</dbReference>
<keyword evidence="8" id="KW-1133">Transmembrane helix</keyword>
<comment type="caution">
    <text evidence="11">The sequence shown here is derived from an EMBL/GenBank/DDBJ whole genome shotgun (WGS) entry which is preliminary data.</text>
</comment>
<proteinExistence type="predicted"/>
<dbReference type="Pfam" id="PF02518">
    <property type="entry name" value="HATPase_c"/>
    <property type="match status" value="1"/>
</dbReference>
<evidence type="ECO:0000259" key="10">
    <source>
        <dbReference type="PROSITE" id="PS50109"/>
    </source>
</evidence>
<evidence type="ECO:0000256" key="6">
    <source>
        <dbReference type="ARBA" id="ARBA00023012"/>
    </source>
</evidence>
<keyword evidence="12" id="KW-1185">Reference proteome</keyword>
<keyword evidence="7" id="KW-0175">Coiled coil</keyword>
<evidence type="ECO:0000313" key="11">
    <source>
        <dbReference type="EMBL" id="RUO42421.1"/>
    </source>
</evidence>
<dbReference type="InterPro" id="IPR050980">
    <property type="entry name" value="2C_sensor_his_kinase"/>
</dbReference>
<evidence type="ECO:0000313" key="12">
    <source>
        <dbReference type="Proteomes" id="UP000286680"/>
    </source>
</evidence>
<evidence type="ECO:0000256" key="3">
    <source>
        <dbReference type="ARBA" id="ARBA00022553"/>
    </source>
</evidence>
<feature type="signal peptide" evidence="9">
    <location>
        <begin position="1"/>
        <end position="21"/>
    </location>
</feature>
<dbReference type="InterPro" id="IPR036890">
    <property type="entry name" value="HATPase_C_sf"/>
</dbReference>
<dbReference type="PROSITE" id="PS50109">
    <property type="entry name" value="HIS_KIN"/>
    <property type="match status" value="1"/>
</dbReference>
<comment type="catalytic activity">
    <reaction evidence="1">
        <text>ATP + protein L-histidine = ADP + protein N-phospho-L-histidine.</text>
        <dbReference type="EC" id="2.7.13.3"/>
    </reaction>
</comment>
<reference evidence="12" key="1">
    <citation type="journal article" date="2018" name="Front. Microbiol.">
        <title>Genome-Based Analysis Reveals the Taxonomy and Diversity of the Family Idiomarinaceae.</title>
        <authorList>
            <person name="Liu Y."/>
            <person name="Lai Q."/>
            <person name="Shao Z."/>
        </authorList>
    </citation>
    <scope>NUCLEOTIDE SEQUENCE [LARGE SCALE GENOMIC DNA]</scope>
    <source>
        <strain evidence="12">SN-14</strain>
    </source>
</reference>
<evidence type="ECO:0000256" key="5">
    <source>
        <dbReference type="ARBA" id="ARBA00022777"/>
    </source>
</evidence>
<evidence type="ECO:0000256" key="2">
    <source>
        <dbReference type="ARBA" id="ARBA00012438"/>
    </source>
</evidence>
<keyword evidence="5" id="KW-0418">Kinase</keyword>
<evidence type="ECO:0000256" key="7">
    <source>
        <dbReference type="SAM" id="Coils"/>
    </source>
</evidence>
<dbReference type="InterPro" id="IPR003594">
    <property type="entry name" value="HATPase_dom"/>
</dbReference>
<organism evidence="11 12">
    <name type="scientific">Idiomarina aquatica</name>
    <dbReference type="NCBI Taxonomy" id="1327752"/>
    <lineage>
        <taxon>Bacteria</taxon>
        <taxon>Pseudomonadati</taxon>
        <taxon>Pseudomonadota</taxon>
        <taxon>Gammaproteobacteria</taxon>
        <taxon>Alteromonadales</taxon>
        <taxon>Idiomarinaceae</taxon>
        <taxon>Idiomarina</taxon>
    </lineage>
</organism>
<keyword evidence="8" id="KW-0812">Transmembrane</keyword>
<keyword evidence="3" id="KW-0597">Phosphoprotein</keyword>
<gene>
    <name evidence="11" type="ORF">CWE23_09970</name>
</gene>
<keyword evidence="6" id="KW-0902">Two-component regulatory system</keyword>
<evidence type="ECO:0000256" key="8">
    <source>
        <dbReference type="SAM" id="Phobius"/>
    </source>
</evidence>
<dbReference type="SMART" id="SM00387">
    <property type="entry name" value="HATPase_c"/>
    <property type="match status" value="1"/>
</dbReference>
<evidence type="ECO:0000256" key="1">
    <source>
        <dbReference type="ARBA" id="ARBA00000085"/>
    </source>
</evidence>
<dbReference type="PANTHER" id="PTHR44936">
    <property type="entry name" value="SENSOR PROTEIN CREC"/>
    <property type="match status" value="1"/>
</dbReference>
<feature type="transmembrane region" description="Helical" evidence="8">
    <location>
        <begin position="168"/>
        <end position="189"/>
    </location>
</feature>
<dbReference type="Proteomes" id="UP000286680">
    <property type="component" value="Unassembled WGS sequence"/>
</dbReference>
<protein>
    <recommendedName>
        <fullName evidence="2">histidine kinase</fullName>
        <ecNumber evidence="2">2.7.13.3</ecNumber>
    </recommendedName>
</protein>
<feature type="domain" description="Histidine kinase" evidence="10">
    <location>
        <begin position="265"/>
        <end position="469"/>
    </location>
</feature>